<reference evidence="3" key="2">
    <citation type="journal article" date="2023" name="Int. J. Mol. Sci.">
        <title>De Novo Assembly and Annotation of 11 Diverse Shrub Willow (Salix) Genomes Reveals Novel Gene Organization in Sex-Linked Regions.</title>
        <authorList>
            <person name="Hyden B."/>
            <person name="Feng K."/>
            <person name="Yates T.B."/>
            <person name="Jawdy S."/>
            <person name="Cereghino C."/>
            <person name="Smart L.B."/>
            <person name="Muchero W."/>
        </authorList>
    </citation>
    <scope>NUCLEOTIDE SEQUENCE</scope>
    <source>
        <tissue evidence="3">Shoot tip</tissue>
    </source>
</reference>
<dbReference type="OrthoDB" id="10308357at2759"/>
<dbReference type="GO" id="GO:0016301">
    <property type="term" value="F:kinase activity"/>
    <property type="evidence" value="ECO:0007669"/>
    <property type="project" value="UniProtKB-KW"/>
</dbReference>
<keyword evidence="3" id="KW-0418">Kinase</keyword>
<evidence type="ECO:0000256" key="2">
    <source>
        <dbReference type="SAM" id="Phobius"/>
    </source>
</evidence>
<feature type="compositionally biased region" description="Basic and acidic residues" evidence="1">
    <location>
        <begin position="156"/>
        <end position="167"/>
    </location>
</feature>
<accession>A0A9Q0T9S0</accession>
<keyword evidence="2" id="KW-0472">Membrane</keyword>
<keyword evidence="3" id="KW-0675">Receptor</keyword>
<name>A0A9Q0T9S0_SALPP</name>
<reference evidence="3" key="1">
    <citation type="submission" date="2022-11" db="EMBL/GenBank/DDBJ databases">
        <authorList>
            <person name="Hyden B.L."/>
            <person name="Feng K."/>
            <person name="Yates T."/>
            <person name="Jawdy S."/>
            <person name="Smart L.B."/>
            <person name="Muchero W."/>
        </authorList>
    </citation>
    <scope>NUCLEOTIDE SEQUENCE</scope>
    <source>
        <tissue evidence="3">Shoot tip</tissue>
    </source>
</reference>
<dbReference type="Proteomes" id="UP001151532">
    <property type="component" value="Chromosome 3"/>
</dbReference>
<evidence type="ECO:0000313" key="3">
    <source>
        <dbReference type="EMBL" id="KAJ6706579.1"/>
    </source>
</evidence>
<sequence>MRLKVILMDIDAFVLLSELMVLSLKNNSISGNMVNFSSDNKMKLLDLSGNKFDPQLYGPPTLNTCKNIFATVDVADDQNRENSPAEPPGQSSVPNSAKIFVGLIAVGFVVAILLFFIYFKKARKLQKKGSRKVEERRGGEQQHGTWFFDGLEDEEKPVKSIEEKKGKGVDIEEEKKEAYFHRRRSRKLHTE</sequence>
<dbReference type="AlphaFoldDB" id="A0A9Q0T9S0"/>
<feature type="compositionally biased region" description="Basic and acidic residues" evidence="1">
    <location>
        <begin position="131"/>
        <end position="140"/>
    </location>
</feature>
<gene>
    <name evidence="3" type="ORF">OIU79_011088</name>
</gene>
<comment type="caution">
    <text evidence="3">The sequence shown here is derived from an EMBL/GenBank/DDBJ whole genome shotgun (WGS) entry which is preliminary data.</text>
</comment>
<evidence type="ECO:0000313" key="4">
    <source>
        <dbReference type="Proteomes" id="UP001151532"/>
    </source>
</evidence>
<proteinExistence type="predicted"/>
<protein>
    <submittedName>
        <fullName evidence="3">RECEPTOR-LIKE KINASE</fullName>
    </submittedName>
</protein>
<organism evidence="3 4">
    <name type="scientific">Salix purpurea</name>
    <name type="common">Purple osier willow</name>
    <dbReference type="NCBI Taxonomy" id="77065"/>
    <lineage>
        <taxon>Eukaryota</taxon>
        <taxon>Viridiplantae</taxon>
        <taxon>Streptophyta</taxon>
        <taxon>Embryophyta</taxon>
        <taxon>Tracheophyta</taxon>
        <taxon>Spermatophyta</taxon>
        <taxon>Magnoliopsida</taxon>
        <taxon>eudicotyledons</taxon>
        <taxon>Gunneridae</taxon>
        <taxon>Pentapetalae</taxon>
        <taxon>rosids</taxon>
        <taxon>fabids</taxon>
        <taxon>Malpighiales</taxon>
        <taxon>Salicaceae</taxon>
        <taxon>Saliceae</taxon>
        <taxon>Salix</taxon>
    </lineage>
</organism>
<keyword evidence="2" id="KW-0812">Transmembrane</keyword>
<keyword evidence="2" id="KW-1133">Transmembrane helix</keyword>
<keyword evidence="4" id="KW-1185">Reference proteome</keyword>
<feature type="transmembrane region" description="Helical" evidence="2">
    <location>
        <begin position="99"/>
        <end position="119"/>
    </location>
</feature>
<keyword evidence="3" id="KW-0808">Transferase</keyword>
<dbReference type="EMBL" id="JAPFFK010000016">
    <property type="protein sequence ID" value="KAJ6706579.1"/>
    <property type="molecule type" value="Genomic_DNA"/>
</dbReference>
<feature type="region of interest" description="Disordered" evidence="1">
    <location>
        <begin position="129"/>
        <end position="167"/>
    </location>
</feature>
<evidence type="ECO:0000256" key="1">
    <source>
        <dbReference type="SAM" id="MobiDB-lite"/>
    </source>
</evidence>